<dbReference type="Gene3D" id="1.10.8.350">
    <property type="entry name" value="Bacterial muramidase"/>
    <property type="match status" value="1"/>
</dbReference>
<dbReference type="PANTHER" id="PTHR47359">
    <property type="entry name" value="PEPTIDOGLYCAN DL-ENDOPEPTIDASE CWLO"/>
    <property type="match status" value="1"/>
</dbReference>
<evidence type="ECO:0000259" key="5">
    <source>
        <dbReference type="PROSITE" id="PS51935"/>
    </source>
</evidence>
<dbReference type="SUPFAM" id="SSF53955">
    <property type="entry name" value="Lysozyme-like"/>
    <property type="match status" value="1"/>
</dbReference>
<gene>
    <name evidence="6" type="ORF">ACFPCY_06455</name>
</gene>
<dbReference type="InterPro" id="IPR023346">
    <property type="entry name" value="Lysozyme-like_dom_sf"/>
</dbReference>
<organism evidence="6 7">
    <name type="scientific">Actinomadura gamaensis</name>
    <dbReference type="NCBI Taxonomy" id="1763541"/>
    <lineage>
        <taxon>Bacteria</taxon>
        <taxon>Bacillati</taxon>
        <taxon>Actinomycetota</taxon>
        <taxon>Actinomycetes</taxon>
        <taxon>Streptosporangiales</taxon>
        <taxon>Thermomonosporaceae</taxon>
        <taxon>Actinomadura</taxon>
    </lineage>
</organism>
<comment type="similarity">
    <text evidence="1">Belongs to the peptidase C40 family.</text>
</comment>
<name>A0ABV9TU31_9ACTN</name>
<keyword evidence="7" id="KW-1185">Reference proteome</keyword>
<dbReference type="PROSITE" id="PS51935">
    <property type="entry name" value="NLPC_P60"/>
    <property type="match status" value="1"/>
</dbReference>
<evidence type="ECO:0000313" key="6">
    <source>
        <dbReference type="EMBL" id="MFC4906951.1"/>
    </source>
</evidence>
<evidence type="ECO:0000256" key="1">
    <source>
        <dbReference type="ARBA" id="ARBA00007074"/>
    </source>
</evidence>
<dbReference type="RefSeq" id="WP_378252692.1">
    <property type="nucleotide sequence ID" value="NZ_JBHSIT010000002.1"/>
</dbReference>
<evidence type="ECO:0000256" key="2">
    <source>
        <dbReference type="ARBA" id="ARBA00022670"/>
    </source>
</evidence>
<sequence>MALLLVLLAPNASSSSPSPDVAGAPTAFARRDIPPDYLRWYLDAAQTCPGLSWAVLAGIGKTESDHGRSTQPGVHSGQNYAGAGGPMQFLAATFAAYAVDGDNDGRADRYDPADAIYTAARYLCANGAGQGGDHLRAAIYAYNHSDTYVAGVLALAAKYAAPTASTRGQTAVRAALRWLGTPYAWGGGNASGPTRGSAQGADTIGFDCSGLTLYAWAQAGIHLDRIAADQYHDGPHVPRDQLAPGDLLFFAHDPNNPASIHHVALYLGNGRMIHAPQTGDVVRISTFTGDPYREREYTGAVRPGAPTP</sequence>
<accession>A0ABV9TU31</accession>
<keyword evidence="4" id="KW-0788">Thiol protease</keyword>
<feature type="domain" description="NlpC/P60" evidence="5">
    <location>
        <begin position="165"/>
        <end position="304"/>
    </location>
</feature>
<proteinExistence type="inferred from homology"/>
<dbReference type="InterPro" id="IPR000064">
    <property type="entry name" value="NLP_P60_dom"/>
</dbReference>
<reference evidence="7" key="1">
    <citation type="journal article" date="2019" name="Int. J. Syst. Evol. Microbiol.">
        <title>The Global Catalogue of Microorganisms (GCM) 10K type strain sequencing project: providing services to taxonomists for standard genome sequencing and annotation.</title>
        <authorList>
            <consortium name="The Broad Institute Genomics Platform"/>
            <consortium name="The Broad Institute Genome Sequencing Center for Infectious Disease"/>
            <person name="Wu L."/>
            <person name="Ma J."/>
        </authorList>
    </citation>
    <scope>NUCLEOTIDE SEQUENCE [LARGE SCALE GENOMIC DNA]</scope>
    <source>
        <strain evidence="7">KLKA75</strain>
    </source>
</reference>
<dbReference type="Pfam" id="PF00877">
    <property type="entry name" value="NLPC_P60"/>
    <property type="match status" value="1"/>
</dbReference>
<protein>
    <submittedName>
        <fullName evidence="6">C40 family peptidase</fullName>
    </submittedName>
</protein>
<keyword evidence="2" id="KW-0645">Protease</keyword>
<dbReference type="InterPro" id="IPR038765">
    <property type="entry name" value="Papain-like_cys_pep_sf"/>
</dbReference>
<dbReference type="CDD" id="cd13399">
    <property type="entry name" value="Slt35-like"/>
    <property type="match status" value="1"/>
</dbReference>
<dbReference type="Gene3D" id="3.90.1720.10">
    <property type="entry name" value="endopeptidase domain like (from Nostoc punctiforme)"/>
    <property type="match status" value="1"/>
</dbReference>
<dbReference type="SUPFAM" id="SSF54001">
    <property type="entry name" value="Cysteine proteinases"/>
    <property type="match status" value="1"/>
</dbReference>
<dbReference type="Proteomes" id="UP001595872">
    <property type="component" value="Unassembled WGS sequence"/>
</dbReference>
<dbReference type="EMBL" id="JBHSIT010000002">
    <property type="protein sequence ID" value="MFC4906951.1"/>
    <property type="molecule type" value="Genomic_DNA"/>
</dbReference>
<evidence type="ECO:0000256" key="4">
    <source>
        <dbReference type="ARBA" id="ARBA00022807"/>
    </source>
</evidence>
<keyword evidence="3" id="KW-0378">Hydrolase</keyword>
<dbReference type="InterPro" id="IPR031304">
    <property type="entry name" value="SLT_2"/>
</dbReference>
<comment type="caution">
    <text evidence="6">The sequence shown here is derived from an EMBL/GenBank/DDBJ whole genome shotgun (WGS) entry which is preliminary data.</text>
</comment>
<evidence type="ECO:0000256" key="3">
    <source>
        <dbReference type="ARBA" id="ARBA00022801"/>
    </source>
</evidence>
<evidence type="ECO:0000313" key="7">
    <source>
        <dbReference type="Proteomes" id="UP001595872"/>
    </source>
</evidence>
<dbReference type="Pfam" id="PF13406">
    <property type="entry name" value="SLT_2"/>
    <property type="match status" value="1"/>
</dbReference>
<dbReference type="InterPro" id="IPR051794">
    <property type="entry name" value="PG_Endopeptidase_C40"/>
</dbReference>
<dbReference type="PANTHER" id="PTHR47359:SF3">
    <property type="entry name" value="NLP_P60 DOMAIN-CONTAINING PROTEIN-RELATED"/>
    <property type="match status" value="1"/>
</dbReference>